<comment type="caution">
    <text evidence="2">The sequence shown here is derived from an EMBL/GenBank/DDBJ whole genome shotgun (WGS) entry which is preliminary data.</text>
</comment>
<evidence type="ECO:0000256" key="1">
    <source>
        <dbReference type="SAM" id="MobiDB-lite"/>
    </source>
</evidence>
<feature type="compositionally biased region" description="Basic and acidic residues" evidence="1">
    <location>
        <begin position="53"/>
        <end position="72"/>
    </location>
</feature>
<organism evidence="2 3">
    <name type="scientific">Halocaridina rubra</name>
    <name type="common">Hawaiian red shrimp</name>
    <dbReference type="NCBI Taxonomy" id="373956"/>
    <lineage>
        <taxon>Eukaryota</taxon>
        <taxon>Metazoa</taxon>
        <taxon>Ecdysozoa</taxon>
        <taxon>Arthropoda</taxon>
        <taxon>Crustacea</taxon>
        <taxon>Multicrustacea</taxon>
        <taxon>Malacostraca</taxon>
        <taxon>Eumalacostraca</taxon>
        <taxon>Eucarida</taxon>
        <taxon>Decapoda</taxon>
        <taxon>Pleocyemata</taxon>
        <taxon>Caridea</taxon>
        <taxon>Atyoidea</taxon>
        <taxon>Atyidae</taxon>
        <taxon>Halocaridina</taxon>
    </lineage>
</organism>
<protein>
    <submittedName>
        <fullName evidence="2">Uncharacterized protein</fullName>
    </submittedName>
</protein>
<feature type="compositionally biased region" description="Acidic residues" evidence="1">
    <location>
        <begin position="73"/>
        <end position="85"/>
    </location>
</feature>
<feature type="region of interest" description="Disordered" evidence="1">
    <location>
        <begin position="53"/>
        <end position="94"/>
    </location>
</feature>
<evidence type="ECO:0000313" key="3">
    <source>
        <dbReference type="Proteomes" id="UP001381693"/>
    </source>
</evidence>
<dbReference type="EMBL" id="JAXCGZ010005861">
    <property type="protein sequence ID" value="KAK7080578.1"/>
    <property type="molecule type" value="Genomic_DNA"/>
</dbReference>
<evidence type="ECO:0000313" key="2">
    <source>
        <dbReference type="EMBL" id="KAK7080578.1"/>
    </source>
</evidence>
<name>A0AAN8XHU2_HALRR</name>
<dbReference type="Proteomes" id="UP001381693">
    <property type="component" value="Unassembled WGS sequence"/>
</dbReference>
<reference evidence="2 3" key="1">
    <citation type="submission" date="2023-11" db="EMBL/GenBank/DDBJ databases">
        <title>Halocaridina rubra genome assembly.</title>
        <authorList>
            <person name="Smith C."/>
        </authorList>
    </citation>
    <scope>NUCLEOTIDE SEQUENCE [LARGE SCALE GENOMIC DNA]</scope>
    <source>
        <strain evidence="2">EP-1</strain>
        <tissue evidence="2">Whole</tissue>
    </source>
</reference>
<dbReference type="AlphaFoldDB" id="A0AAN8XHU2"/>
<keyword evidence="3" id="KW-1185">Reference proteome</keyword>
<accession>A0AAN8XHU2</accession>
<gene>
    <name evidence="2" type="ORF">SK128_019594</name>
</gene>
<sequence length="94" mass="11025">MPEEKFSNECSSRIDGCSTLGFLSHGPSAEEIFLEIEKEKSGLKWKRMRRKKREEVEQWPETEKDGGGKREEMEEWLEMEKDEEEKEGRDGSLA</sequence>
<proteinExistence type="predicted"/>